<dbReference type="CDD" id="cd06257">
    <property type="entry name" value="DnaJ"/>
    <property type="match status" value="1"/>
</dbReference>
<evidence type="ECO:0000313" key="4">
    <source>
        <dbReference type="Proteomes" id="UP000030653"/>
    </source>
</evidence>
<feature type="compositionally biased region" description="Basic and acidic residues" evidence="1">
    <location>
        <begin position="308"/>
        <end position="336"/>
    </location>
</feature>
<dbReference type="GeneID" id="63691799"/>
<evidence type="ECO:0000313" key="3">
    <source>
        <dbReference type="EMBL" id="EJT96774.1"/>
    </source>
</evidence>
<dbReference type="Proteomes" id="UP000030653">
    <property type="component" value="Unassembled WGS sequence"/>
</dbReference>
<dbReference type="AlphaFoldDB" id="M5FQ70"/>
<dbReference type="Pfam" id="PF23302">
    <property type="entry name" value="HTH_DNAJC9"/>
    <property type="match status" value="1"/>
</dbReference>
<keyword evidence="4" id="KW-1185">Reference proteome</keyword>
<dbReference type="InterPro" id="IPR052594">
    <property type="entry name" value="J_domain-containing_protein"/>
</dbReference>
<protein>
    <submittedName>
        <fullName evidence="3">DnaJ-domain-containing protein</fullName>
    </submittedName>
</protein>
<dbReference type="SMART" id="SM00271">
    <property type="entry name" value="DnaJ"/>
    <property type="match status" value="1"/>
</dbReference>
<feature type="domain" description="J" evidence="2">
    <location>
        <begin position="16"/>
        <end position="86"/>
    </location>
</feature>
<dbReference type="EMBL" id="JH795880">
    <property type="protein sequence ID" value="EJT96774.1"/>
    <property type="molecule type" value="Genomic_DNA"/>
</dbReference>
<dbReference type="InterPro" id="IPR001623">
    <property type="entry name" value="DnaJ_domain"/>
</dbReference>
<dbReference type="PANTHER" id="PTHR44144:SF1">
    <property type="entry name" value="DNAJ HOMOLOG SUBFAMILY C MEMBER 9"/>
    <property type="match status" value="1"/>
</dbReference>
<dbReference type="OMA" id="FPTWREY"/>
<reference evidence="3 4" key="1">
    <citation type="journal article" date="2012" name="Science">
        <title>The Paleozoic origin of enzymatic lignin decomposition reconstructed from 31 fungal genomes.</title>
        <authorList>
            <person name="Floudas D."/>
            <person name="Binder M."/>
            <person name="Riley R."/>
            <person name="Barry K."/>
            <person name="Blanchette R.A."/>
            <person name="Henrissat B."/>
            <person name="Martinez A.T."/>
            <person name="Otillar R."/>
            <person name="Spatafora J.W."/>
            <person name="Yadav J.S."/>
            <person name="Aerts A."/>
            <person name="Benoit I."/>
            <person name="Boyd A."/>
            <person name="Carlson A."/>
            <person name="Copeland A."/>
            <person name="Coutinho P.M."/>
            <person name="de Vries R.P."/>
            <person name="Ferreira P."/>
            <person name="Findley K."/>
            <person name="Foster B."/>
            <person name="Gaskell J."/>
            <person name="Glotzer D."/>
            <person name="Gorecki P."/>
            <person name="Heitman J."/>
            <person name="Hesse C."/>
            <person name="Hori C."/>
            <person name="Igarashi K."/>
            <person name="Jurgens J.A."/>
            <person name="Kallen N."/>
            <person name="Kersten P."/>
            <person name="Kohler A."/>
            <person name="Kuees U."/>
            <person name="Kumar T.K.A."/>
            <person name="Kuo A."/>
            <person name="LaButti K."/>
            <person name="Larrondo L.F."/>
            <person name="Lindquist E."/>
            <person name="Ling A."/>
            <person name="Lombard V."/>
            <person name="Lucas S."/>
            <person name="Lundell T."/>
            <person name="Martin R."/>
            <person name="McLaughlin D.J."/>
            <person name="Morgenstern I."/>
            <person name="Morin E."/>
            <person name="Murat C."/>
            <person name="Nagy L.G."/>
            <person name="Nolan M."/>
            <person name="Ohm R.A."/>
            <person name="Patyshakuliyeva A."/>
            <person name="Rokas A."/>
            <person name="Ruiz-Duenas F.J."/>
            <person name="Sabat G."/>
            <person name="Salamov A."/>
            <person name="Samejima M."/>
            <person name="Schmutz J."/>
            <person name="Slot J.C."/>
            <person name="St John F."/>
            <person name="Stenlid J."/>
            <person name="Sun H."/>
            <person name="Sun S."/>
            <person name="Syed K."/>
            <person name="Tsang A."/>
            <person name="Wiebenga A."/>
            <person name="Young D."/>
            <person name="Pisabarro A."/>
            <person name="Eastwood D.C."/>
            <person name="Martin F."/>
            <person name="Cullen D."/>
            <person name="Grigoriev I.V."/>
            <person name="Hibbett D.S."/>
        </authorList>
    </citation>
    <scope>NUCLEOTIDE SEQUENCE [LARGE SCALE GENOMIC DNA]</scope>
    <source>
        <strain evidence="3 4">DJM-731 SS1</strain>
    </source>
</reference>
<proteinExistence type="predicted"/>
<name>M5FQ70_DACPD</name>
<dbReference type="PROSITE" id="PS50076">
    <property type="entry name" value="DNAJ_2"/>
    <property type="match status" value="1"/>
</dbReference>
<dbReference type="GO" id="GO:0031072">
    <property type="term" value="F:heat shock protein binding"/>
    <property type="evidence" value="ECO:0007669"/>
    <property type="project" value="TreeGrafter"/>
</dbReference>
<dbReference type="PANTHER" id="PTHR44144">
    <property type="entry name" value="DNAJ HOMOLOG SUBFAMILY C MEMBER 9"/>
    <property type="match status" value="1"/>
</dbReference>
<dbReference type="InterPro" id="IPR036869">
    <property type="entry name" value="J_dom_sf"/>
</dbReference>
<dbReference type="RefSeq" id="XP_040623672.1">
    <property type="nucleotide sequence ID" value="XM_040776737.1"/>
</dbReference>
<dbReference type="GO" id="GO:0005634">
    <property type="term" value="C:nucleus"/>
    <property type="evidence" value="ECO:0007669"/>
    <property type="project" value="TreeGrafter"/>
</dbReference>
<dbReference type="SUPFAM" id="SSF46565">
    <property type="entry name" value="Chaperone J-domain"/>
    <property type="match status" value="1"/>
</dbReference>
<accession>M5FQ70</accession>
<dbReference type="PRINTS" id="PR00625">
    <property type="entry name" value="JDOMAIN"/>
</dbReference>
<dbReference type="HOGENOM" id="CLU_055868_0_0_1"/>
<evidence type="ECO:0000256" key="1">
    <source>
        <dbReference type="SAM" id="MobiDB-lite"/>
    </source>
</evidence>
<feature type="region of interest" description="Disordered" evidence="1">
    <location>
        <begin position="220"/>
        <end position="254"/>
    </location>
</feature>
<dbReference type="STRING" id="1858805.M5FQ70"/>
<dbReference type="OrthoDB" id="110024at2759"/>
<gene>
    <name evidence="3" type="ORF">DACRYDRAFT_85498</name>
</gene>
<dbReference type="Gene3D" id="1.10.287.110">
    <property type="entry name" value="DnaJ domain"/>
    <property type="match status" value="1"/>
</dbReference>
<dbReference type="Pfam" id="PF00226">
    <property type="entry name" value="DnaJ"/>
    <property type="match status" value="1"/>
</dbReference>
<sequence length="342" mass="38093">MSTSVSSIFPSGLPSSLYTVLHLDTHASSAQIRGAYRTLALVHHPDKHATASQEQKDEHALVFQQVGFAYVVLSDAGRREKYDLTGSVEELSDLGGEAGWDAYFEQLFEEVTKSRLDEDKVLYQGGDEELEDLKRAYVEHEGDLPSILDSIPHSNYTDEPRLLARLKLLVADGTLPSFPAWEKTLADKRAARERKKQGKAEEKEAEEMAKELGVWDEFYGTGKKGARQGNGKGKGKNGEKENEEEDTSALQALILKKRQNAGNFLDNLAAKYAQPEKPNGNAKGKGKSKKRPAPEEEEEESPKKMKKDVHDELDGMDDELFRKLQEGMFGKREGGKKGRKGK</sequence>
<evidence type="ECO:0000259" key="2">
    <source>
        <dbReference type="PROSITE" id="PS50076"/>
    </source>
</evidence>
<feature type="region of interest" description="Disordered" evidence="1">
    <location>
        <begin position="266"/>
        <end position="342"/>
    </location>
</feature>
<dbReference type="InterPro" id="IPR056453">
    <property type="entry name" value="HTH_DNAJC9"/>
</dbReference>
<organism evidence="3 4">
    <name type="scientific">Dacryopinax primogenitus (strain DJM 731)</name>
    <name type="common">Brown rot fungus</name>
    <dbReference type="NCBI Taxonomy" id="1858805"/>
    <lineage>
        <taxon>Eukaryota</taxon>
        <taxon>Fungi</taxon>
        <taxon>Dikarya</taxon>
        <taxon>Basidiomycota</taxon>
        <taxon>Agaricomycotina</taxon>
        <taxon>Dacrymycetes</taxon>
        <taxon>Dacrymycetales</taxon>
        <taxon>Dacrymycetaceae</taxon>
        <taxon>Dacryopinax</taxon>
    </lineage>
</organism>
<dbReference type="GO" id="GO:0005737">
    <property type="term" value="C:cytoplasm"/>
    <property type="evidence" value="ECO:0007669"/>
    <property type="project" value="TreeGrafter"/>
</dbReference>